<keyword evidence="4" id="KW-1185">Reference proteome</keyword>
<proteinExistence type="predicted"/>
<comment type="caution">
    <text evidence="3">The sequence shown here is derived from an EMBL/GenBank/DDBJ whole genome shotgun (WGS) entry which is preliminary data.</text>
</comment>
<feature type="transmembrane region" description="Helical" evidence="1">
    <location>
        <begin position="132"/>
        <end position="150"/>
    </location>
</feature>
<name>A0A1V9G874_9BACT</name>
<feature type="transmembrane region" description="Helical" evidence="1">
    <location>
        <begin position="21"/>
        <end position="43"/>
    </location>
</feature>
<dbReference type="PANTHER" id="PTHR34220">
    <property type="entry name" value="SENSOR HISTIDINE KINASE YPDA"/>
    <property type="match status" value="1"/>
</dbReference>
<evidence type="ECO:0000256" key="1">
    <source>
        <dbReference type="SAM" id="Phobius"/>
    </source>
</evidence>
<dbReference type="PANTHER" id="PTHR34220:SF7">
    <property type="entry name" value="SENSOR HISTIDINE KINASE YPDA"/>
    <property type="match status" value="1"/>
</dbReference>
<gene>
    <name evidence="3" type="ORF">A3860_00240</name>
</gene>
<evidence type="ECO:0000259" key="2">
    <source>
        <dbReference type="Pfam" id="PF06580"/>
    </source>
</evidence>
<keyword evidence="1" id="KW-0472">Membrane</keyword>
<feature type="transmembrane region" description="Helical" evidence="1">
    <location>
        <begin position="55"/>
        <end position="76"/>
    </location>
</feature>
<feature type="transmembrane region" description="Helical" evidence="1">
    <location>
        <begin position="88"/>
        <end position="107"/>
    </location>
</feature>
<accession>A0A1V9G874</accession>
<dbReference type="GO" id="GO:0016020">
    <property type="term" value="C:membrane"/>
    <property type="evidence" value="ECO:0007669"/>
    <property type="project" value="InterPro"/>
</dbReference>
<dbReference type="STRING" id="1703345.A3860_00240"/>
<dbReference type="Gene3D" id="3.30.565.10">
    <property type="entry name" value="Histidine kinase-like ATPase, C-terminal domain"/>
    <property type="match status" value="1"/>
</dbReference>
<dbReference type="GO" id="GO:0000155">
    <property type="term" value="F:phosphorelay sensor kinase activity"/>
    <property type="evidence" value="ECO:0007669"/>
    <property type="project" value="InterPro"/>
</dbReference>
<keyword evidence="1" id="KW-0812">Transmembrane</keyword>
<dbReference type="InterPro" id="IPR010559">
    <property type="entry name" value="Sig_transdc_His_kin_internal"/>
</dbReference>
<dbReference type="Proteomes" id="UP000192796">
    <property type="component" value="Unassembled WGS sequence"/>
</dbReference>
<reference evidence="3 4" key="1">
    <citation type="submission" date="2016-03" db="EMBL/GenBank/DDBJ databases">
        <title>Niastella vici sp. nov., isolated from farmland soil.</title>
        <authorList>
            <person name="Chen L."/>
            <person name="Wang D."/>
            <person name="Yang S."/>
            <person name="Wang G."/>
        </authorList>
    </citation>
    <scope>NUCLEOTIDE SEQUENCE [LARGE SCALE GENOMIC DNA]</scope>
    <source>
        <strain evidence="3 4">DJ57</strain>
    </source>
</reference>
<dbReference type="InterPro" id="IPR036890">
    <property type="entry name" value="HATPase_C_sf"/>
</dbReference>
<organism evidence="3 4">
    <name type="scientific">Niastella vici</name>
    <dbReference type="NCBI Taxonomy" id="1703345"/>
    <lineage>
        <taxon>Bacteria</taxon>
        <taxon>Pseudomonadati</taxon>
        <taxon>Bacteroidota</taxon>
        <taxon>Chitinophagia</taxon>
        <taxon>Chitinophagales</taxon>
        <taxon>Chitinophagaceae</taxon>
        <taxon>Niastella</taxon>
    </lineage>
</organism>
<dbReference type="EMBL" id="LVYD01000001">
    <property type="protein sequence ID" value="OQP66835.1"/>
    <property type="molecule type" value="Genomic_DNA"/>
</dbReference>
<dbReference type="InterPro" id="IPR050640">
    <property type="entry name" value="Bact_2-comp_sensor_kinase"/>
</dbReference>
<feature type="domain" description="Signal transduction histidine kinase internal region" evidence="2">
    <location>
        <begin position="170"/>
        <end position="247"/>
    </location>
</feature>
<evidence type="ECO:0000313" key="3">
    <source>
        <dbReference type="EMBL" id="OQP66835.1"/>
    </source>
</evidence>
<sequence>MDLFGPHGFVNLEMELTRRNWFLSFAVLTQIVFWLVTFFLVYYVSVVNYQPHDAVTRFLLIAACHLTNFYVCYSFLVPRYYEKGHRLAAFAGLLMLLIVLTPLRNLIEHHFIASSLDFRDRFFNGRNRRGTVLFSELFIAAVASLLRLAVSNEEKQTKMAALENLHLQTELRFLKAQMNPHFLFNTINNIYSLTLLKSDKASTALMKLSGLLRYMLYESSGKVTLQQEMEALRAYVELFQLRFEQKLAIEIIYEVNQAVEMESLLLIPLLENALKHSGIGVQPATVFMKLSMPEKNRLVISVNNTKANPPVLQDAGGIGLVNIQKRLQLVYPLKHTLIIDENDRSFSITLSILIA</sequence>
<dbReference type="Pfam" id="PF06580">
    <property type="entry name" value="His_kinase"/>
    <property type="match status" value="1"/>
</dbReference>
<protein>
    <recommendedName>
        <fullName evidence="2">Signal transduction histidine kinase internal region domain-containing protein</fullName>
    </recommendedName>
</protein>
<evidence type="ECO:0000313" key="4">
    <source>
        <dbReference type="Proteomes" id="UP000192796"/>
    </source>
</evidence>
<keyword evidence="1" id="KW-1133">Transmembrane helix</keyword>
<dbReference type="AlphaFoldDB" id="A0A1V9G874"/>